<protein>
    <submittedName>
        <fullName evidence="1">Uncharacterized protein</fullName>
    </submittedName>
</protein>
<dbReference type="AlphaFoldDB" id="A0A0C2N4H5"/>
<accession>A0A0C2N4H5</accession>
<name>A0A0C2N4H5_THEKT</name>
<dbReference type="Proteomes" id="UP000031668">
    <property type="component" value="Unassembled WGS sequence"/>
</dbReference>
<proteinExistence type="predicted"/>
<gene>
    <name evidence="1" type="ORF">RF11_09444</name>
</gene>
<dbReference type="OrthoDB" id="2014825at2759"/>
<sequence>MANPGLNDCICRLDGLKADATESYNSVDDIYFYARQKDSTYSLHLDHMAGNMLIGTKARVYLISTLFERYRTVRFADTPDEYKVPGYKLRENHMYKNFKAFEGVEL</sequence>
<comment type="caution">
    <text evidence="1">The sequence shown here is derived from an EMBL/GenBank/DDBJ whole genome shotgun (WGS) entry which is preliminary data.</text>
</comment>
<dbReference type="EMBL" id="JWZT01002708">
    <property type="protein sequence ID" value="KII68807.1"/>
    <property type="molecule type" value="Genomic_DNA"/>
</dbReference>
<keyword evidence="2" id="KW-1185">Reference proteome</keyword>
<evidence type="ECO:0000313" key="1">
    <source>
        <dbReference type="EMBL" id="KII68807.1"/>
    </source>
</evidence>
<organism evidence="1 2">
    <name type="scientific">Thelohanellus kitauei</name>
    <name type="common">Myxosporean</name>
    <dbReference type="NCBI Taxonomy" id="669202"/>
    <lineage>
        <taxon>Eukaryota</taxon>
        <taxon>Metazoa</taxon>
        <taxon>Cnidaria</taxon>
        <taxon>Myxozoa</taxon>
        <taxon>Myxosporea</taxon>
        <taxon>Bivalvulida</taxon>
        <taxon>Platysporina</taxon>
        <taxon>Myxobolidae</taxon>
        <taxon>Thelohanellus</taxon>
    </lineage>
</organism>
<reference evidence="1 2" key="1">
    <citation type="journal article" date="2014" name="Genome Biol. Evol.">
        <title>The genome of the myxosporean Thelohanellus kitauei shows adaptations to nutrient acquisition within its fish host.</title>
        <authorList>
            <person name="Yang Y."/>
            <person name="Xiong J."/>
            <person name="Zhou Z."/>
            <person name="Huo F."/>
            <person name="Miao W."/>
            <person name="Ran C."/>
            <person name="Liu Y."/>
            <person name="Zhang J."/>
            <person name="Feng J."/>
            <person name="Wang M."/>
            <person name="Wang M."/>
            <person name="Wang L."/>
            <person name="Yao B."/>
        </authorList>
    </citation>
    <scope>NUCLEOTIDE SEQUENCE [LARGE SCALE GENOMIC DNA]</scope>
    <source>
        <strain evidence="1">Wuqing</strain>
    </source>
</reference>
<evidence type="ECO:0000313" key="2">
    <source>
        <dbReference type="Proteomes" id="UP000031668"/>
    </source>
</evidence>